<dbReference type="Proteomes" id="UP000241158">
    <property type="component" value="Unassembled WGS sequence"/>
</dbReference>
<dbReference type="EMBL" id="PGGN01000002">
    <property type="protein sequence ID" value="PSH57924.1"/>
    <property type="molecule type" value="Genomic_DNA"/>
</dbReference>
<evidence type="ECO:0000313" key="2">
    <source>
        <dbReference type="EMBL" id="PSH57924.1"/>
    </source>
</evidence>
<feature type="region of interest" description="Disordered" evidence="1">
    <location>
        <begin position="1"/>
        <end position="50"/>
    </location>
</feature>
<sequence length="231" mass="26039">MSKAAPSARGLFRATGKKSKPVVQRQLDGSYERVDNLEREKDDFYPTPPEPTRALLHAEIGRLRDFRSIAEPAAGDGAMVREMEALGLNVFASDMIDRGCGAVIKNFYDFTHETFPSYAIVTNPPFSECGWGNGKARWLKHALETLQVEYMALLMNWGWPGAGGMKHFYAAHPPARVYLMRWKIDFTGQGAPPMLNAWFVWDTKHHGETVLRMLDRKSDARQSTLFSEAAE</sequence>
<organism evidence="2 3">
    <name type="scientific">Phyllobacterium endophyticum</name>
    <dbReference type="NCBI Taxonomy" id="1149773"/>
    <lineage>
        <taxon>Bacteria</taxon>
        <taxon>Pseudomonadati</taxon>
        <taxon>Pseudomonadota</taxon>
        <taxon>Alphaproteobacteria</taxon>
        <taxon>Hyphomicrobiales</taxon>
        <taxon>Phyllobacteriaceae</taxon>
        <taxon>Phyllobacterium</taxon>
    </lineage>
</organism>
<evidence type="ECO:0008006" key="4">
    <source>
        <dbReference type="Google" id="ProtNLM"/>
    </source>
</evidence>
<gene>
    <name evidence="2" type="ORF">CU100_09565</name>
</gene>
<dbReference type="OrthoDB" id="1079385at2"/>
<dbReference type="RefSeq" id="WP_106716365.1">
    <property type="nucleotide sequence ID" value="NZ_JACHXT010000001.1"/>
</dbReference>
<dbReference type="InterPro" id="IPR029063">
    <property type="entry name" value="SAM-dependent_MTases_sf"/>
</dbReference>
<accession>A0A2P7AUL7</accession>
<feature type="compositionally biased region" description="Basic and acidic residues" evidence="1">
    <location>
        <begin position="30"/>
        <end position="44"/>
    </location>
</feature>
<dbReference type="SUPFAM" id="SSF53335">
    <property type="entry name" value="S-adenosyl-L-methionine-dependent methyltransferases"/>
    <property type="match status" value="1"/>
</dbReference>
<dbReference type="AlphaFoldDB" id="A0A2P7AUL7"/>
<proteinExistence type="predicted"/>
<comment type="caution">
    <text evidence="2">The sequence shown here is derived from an EMBL/GenBank/DDBJ whole genome shotgun (WGS) entry which is preliminary data.</text>
</comment>
<protein>
    <recommendedName>
        <fullName evidence="4">SAM-dependent methyltransferase</fullName>
    </recommendedName>
</protein>
<reference evidence="3" key="1">
    <citation type="submission" date="2017-11" db="EMBL/GenBank/DDBJ databases">
        <authorList>
            <person name="Kuznetsova I."/>
            <person name="Sazanova A."/>
            <person name="Chirak E."/>
            <person name="Safronova V."/>
            <person name="Willems A."/>
        </authorList>
    </citation>
    <scope>NUCLEOTIDE SEQUENCE [LARGE SCALE GENOMIC DNA]</scope>
    <source>
        <strain evidence="3">PEPV15</strain>
    </source>
</reference>
<keyword evidence="3" id="KW-1185">Reference proteome</keyword>
<name>A0A2P7AUL7_9HYPH</name>
<evidence type="ECO:0000256" key="1">
    <source>
        <dbReference type="SAM" id="MobiDB-lite"/>
    </source>
</evidence>
<evidence type="ECO:0000313" key="3">
    <source>
        <dbReference type="Proteomes" id="UP000241158"/>
    </source>
</evidence>